<accession>A0ACC2MSZ0</accession>
<organism evidence="1 2">
    <name type="scientific">Persea americana</name>
    <name type="common">Avocado</name>
    <dbReference type="NCBI Taxonomy" id="3435"/>
    <lineage>
        <taxon>Eukaryota</taxon>
        <taxon>Viridiplantae</taxon>
        <taxon>Streptophyta</taxon>
        <taxon>Embryophyta</taxon>
        <taxon>Tracheophyta</taxon>
        <taxon>Spermatophyta</taxon>
        <taxon>Magnoliopsida</taxon>
        <taxon>Magnoliidae</taxon>
        <taxon>Laurales</taxon>
        <taxon>Lauraceae</taxon>
        <taxon>Persea</taxon>
    </lineage>
</organism>
<reference evidence="1 2" key="1">
    <citation type="journal article" date="2022" name="Hortic Res">
        <title>A haplotype resolved chromosomal level avocado genome allows analysis of novel avocado genes.</title>
        <authorList>
            <person name="Nath O."/>
            <person name="Fletcher S.J."/>
            <person name="Hayward A."/>
            <person name="Shaw L.M."/>
            <person name="Masouleh A.K."/>
            <person name="Furtado A."/>
            <person name="Henry R.J."/>
            <person name="Mitter N."/>
        </authorList>
    </citation>
    <scope>NUCLEOTIDE SEQUENCE [LARGE SCALE GENOMIC DNA]</scope>
    <source>
        <strain evidence="2">cv. Hass</strain>
    </source>
</reference>
<proteinExistence type="predicted"/>
<gene>
    <name evidence="1" type="ORF">MRB53_001900</name>
</gene>
<sequence length="181" mass="19967">MLSDLHPSLEFTSNPTTVLGHGLVDGVGKCFFLQEVSRPHIPLNLLKLPKANHFVLLQRKRVSGAVHKKVASLTQDVLSPRLPTPTLLSWTTPLRQSLAIRLHFFSPNSSLGKENPFALLQFPSTWLELEFSNRPCKWSTASVGCQFELILEALGLSPFRAVRSCLTLSALLLLALVGCQS</sequence>
<keyword evidence="2" id="KW-1185">Reference proteome</keyword>
<dbReference type="Proteomes" id="UP001234297">
    <property type="component" value="Chromosome 1"/>
</dbReference>
<evidence type="ECO:0000313" key="1">
    <source>
        <dbReference type="EMBL" id="KAJ8648877.1"/>
    </source>
</evidence>
<protein>
    <submittedName>
        <fullName evidence="1">Uncharacterized protein</fullName>
    </submittedName>
</protein>
<evidence type="ECO:0000313" key="2">
    <source>
        <dbReference type="Proteomes" id="UP001234297"/>
    </source>
</evidence>
<comment type="caution">
    <text evidence="1">The sequence shown here is derived from an EMBL/GenBank/DDBJ whole genome shotgun (WGS) entry which is preliminary data.</text>
</comment>
<name>A0ACC2MSZ0_PERAE</name>
<dbReference type="EMBL" id="CM056809">
    <property type="protein sequence ID" value="KAJ8648877.1"/>
    <property type="molecule type" value="Genomic_DNA"/>
</dbReference>